<evidence type="ECO:0000256" key="2">
    <source>
        <dbReference type="ARBA" id="ARBA00023002"/>
    </source>
</evidence>
<proteinExistence type="inferred from homology"/>
<dbReference type="SUPFAM" id="SSF52283">
    <property type="entry name" value="Formate/glycerate dehydrogenase catalytic domain-like"/>
    <property type="match status" value="1"/>
</dbReference>
<protein>
    <submittedName>
        <fullName evidence="6">Lactate dehydrogenase</fullName>
    </submittedName>
</protein>
<evidence type="ECO:0000259" key="4">
    <source>
        <dbReference type="Pfam" id="PF00389"/>
    </source>
</evidence>
<feature type="domain" description="D-isomer specific 2-hydroxyacid dehydrogenase NAD-binding" evidence="5">
    <location>
        <begin position="130"/>
        <end position="288"/>
    </location>
</feature>
<dbReference type="InterPro" id="IPR036291">
    <property type="entry name" value="NAD(P)-bd_dom_sf"/>
</dbReference>
<reference evidence="6 7" key="1">
    <citation type="submission" date="2020-10" db="EMBL/GenBank/DDBJ databases">
        <authorList>
            <person name="Castelo-Branco R."/>
            <person name="Eusebio N."/>
            <person name="Adriana R."/>
            <person name="Vieira A."/>
            <person name="Brugerolle De Fraissinette N."/>
            <person name="Rezende De Castro R."/>
            <person name="Schneider M.P."/>
            <person name="Vasconcelos V."/>
            <person name="Leao P.N."/>
        </authorList>
    </citation>
    <scope>NUCLEOTIDE SEQUENCE [LARGE SCALE GENOMIC DNA]</scope>
    <source>
        <strain evidence="6 7">LEGE 06123</strain>
    </source>
</reference>
<dbReference type="InterPro" id="IPR006140">
    <property type="entry name" value="D-isomer_DH_NAD-bd"/>
</dbReference>
<gene>
    <name evidence="6" type="ORF">IQ230_14865</name>
</gene>
<evidence type="ECO:0000256" key="3">
    <source>
        <dbReference type="RuleBase" id="RU003719"/>
    </source>
</evidence>
<dbReference type="SUPFAM" id="SSF51735">
    <property type="entry name" value="NAD(P)-binding Rossmann-fold domains"/>
    <property type="match status" value="1"/>
</dbReference>
<dbReference type="Gene3D" id="3.40.50.720">
    <property type="entry name" value="NAD(P)-binding Rossmann-like Domain"/>
    <property type="match status" value="2"/>
</dbReference>
<dbReference type="RefSeq" id="WP_193932739.1">
    <property type="nucleotide sequence ID" value="NZ_CAWPMZ010000068.1"/>
</dbReference>
<evidence type="ECO:0000313" key="6">
    <source>
        <dbReference type="EMBL" id="MBE9191605.1"/>
    </source>
</evidence>
<evidence type="ECO:0000256" key="1">
    <source>
        <dbReference type="ARBA" id="ARBA00005854"/>
    </source>
</evidence>
<keyword evidence="7" id="KW-1185">Reference proteome</keyword>
<sequence>MNNREQSKIPTLPGRVVITASGNLAQKVAQQFPPETVITLPHDRIVLDAPDTFALVPGIQLVDAALMDSLPQLKLIQRSGVGVENVDIPAATQRGIYVANVPSSGTGNAESVAELAILHMLALARYRGGELNWNQPAGQSLWGKTVGIYGLGGIGQALARRLRGFEVQLLGIKQHPNPHLAATLGLKWLGTPTERSHLLQQSDFVVIAASADNVTQPFGLADFQQMKSTAYLINVTRGTWVDEIALVKALQNKVIAGAGLDVFQQEPLQPDSPLLQADLNIMLTPHLGGHTDTATTGIAKAVAANILRVAQGQPPRNCFNVEVRE</sequence>
<dbReference type="Pfam" id="PF02826">
    <property type="entry name" value="2-Hacid_dh_C"/>
    <property type="match status" value="1"/>
</dbReference>
<organism evidence="6 7">
    <name type="scientific">Gloeocapsopsis crepidinum LEGE 06123</name>
    <dbReference type="NCBI Taxonomy" id="588587"/>
    <lineage>
        <taxon>Bacteria</taxon>
        <taxon>Bacillati</taxon>
        <taxon>Cyanobacteriota</taxon>
        <taxon>Cyanophyceae</taxon>
        <taxon>Oscillatoriophycideae</taxon>
        <taxon>Chroococcales</taxon>
        <taxon>Chroococcaceae</taxon>
        <taxon>Gloeocapsopsis</taxon>
    </lineage>
</organism>
<dbReference type="PANTHER" id="PTHR10996:SF283">
    <property type="entry name" value="GLYOXYLATE_HYDROXYPYRUVATE REDUCTASE B"/>
    <property type="match status" value="1"/>
</dbReference>
<dbReference type="EMBL" id="JADEWN010000036">
    <property type="protein sequence ID" value="MBE9191605.1"/>
    <property type="molecule type" value="Genomic_DNA"/>
</dbReference>
<evidence type="ECO:0000313" key="7">
    <source>
        <dbReference type="Proteomes" id="UP000651156"/>
    </source>
</evidence>
<evidence type="ECO:0000259" key="5">
    <source>
        <dbReference type="Pfam" id="PF02826"/>
    </source>
</evidence>
<dbReference type="InterPro" id="IPR006139">
    <property type="entry name" value="D-isomer_2_OHA_DH_cat_dom"/>
</dbReference>
<comment type="similarity">
    <text evidence="1 3">Belongs to the D-isomer specific 2-hydroxyacid dehydrogenase family.</text>
</comment>
<feature type="domain" description="D-isomer specific 2-hydroxyacid dehydrogenase catalytic" evidence="4">
    <location>
        <begin position="39"/>
        <end position="320"/>
    </location>
</feature>
<dbReference type="InterPro" id="IPR050223">
    <property type="entry name" value="D-isomer_2-hydroxyacid_DH"/>
</dbReference>
<comment type="caution">
    <text evidence="6">The sequence shown here is derived from an EMBL/GenBank/DDBJ whole genome shotgun (WGS) entry which is preliminary data.</text>
</comment>
<dbReference type="Pfam" id="PF00389">
    <property type="entry name" value="2-Hacid_dh"/>
    <property type="match status" value="1"/>
</dbReference>
<accession>A0ABR9UVJ6</accession>
<dbReference type="PANTHER" id="PTHR10996">
    <property type="entry name" value="2-HYDROXYACID DEHYDROGENASE-RELATED"/>
    <property type="match status" value="1"/>
</dbReference>
<dbReference type="Proteomes" id="UP000651156">
    <property type="component" value="Unassembled WGS sequence"/>
</dbReference>
<keyword evidence="2 3" id="KW-0560">Oxidoreductase</keyword>
<name>A0ABR9UVJ6_9CHRO</name>